<comment type="caution">
    <text evidence="2">The sequence shown here is derived from an EMBL/GenBank/DDBJ whole genome shotgun (WGS) entry which is preliminary data.</text>
</comment>
<gene>
    <name evidence="2" type="ORF">LCGC14_2066810</name>
</gene>
<proteinExistence type="predicted"/>
<evidence type="ECO:0000256" key="1">
    <source>
        <dbReference type="SAM" id="MobiDB-lite"/>
    </source>
</evidence>
<organism evidence="2">
    <name type="scientific">marine sediment metagenome</name>
    <dbReference type="NCBI Taxonomy" id="412755"/>
    <lineage>
        <taxon>unclassified sequences</taxon>
        <taxon>metagenomes</taxon>
        <taxon>ecological metagenomes</taxon>
    </lineage>
</organism>
<protein>
    <submittedName>
        <fullName evidence="2">Uncharacterized protein</fullName>
    </submittedName>
</protein>
<accession>A0A0F9F701</accession>
<feature type="region of interest" description="Disordered" evidence="1">
    <location>
        <begin position="151"/>
        <end position="182"/>
    </location>
</feature>
<sequence>MGLEAREEFLVEWGKVAEGLFGEEQAVAKAEELEATGHMLYDARVVAYRVAEEGLNLTVHRYFHGLAAADVSFLLQLPLDGMSVFGAGEYMFHQGFAAGMAYERMDEHADLGLGEEDDAKRCLEGRDSINRTREELEQHPMPSPIEALQQLQKELQDMSEASGEGSPIIPPESDGQDEGKYW</sequence>
<reference evidence="2" key="1">
    <citation type="journal article" date="2015" name="Nature">
        <title>Complex archaea that bridge the gap between prokaryotes and eukaryotes.</title>
        <authorList>
            <person name="Spang A."/>
            <person name="Saw J.H."/>
            <person name="Jorgensen S.L."/>
            <person name="Zaremba-Niedzwiedzka K."/>
            <person name="Martijn J."/>
            <person name="Lind A.E."/>
            <person name="van Eijk R."/>
            <person name="Schleper C."/>
            <person name="Guy L."/>
            <person name="Ettema T.J."/>
        </authorList>
    </citation>
    <scope>NUCLEOTIDE SEQUENCE</scope>
</reference>
<dbReference type="EMBL" id="LAZR01024716">
    <property type="protein sequence ID" value="KKL74246.1"/>
    <property type="molecule type" value="Genomic_DNA"/>
</dbReference>
<name>A0A0F9F701_9ZZZZ</name>
<evidence type="ECO:0000313" key="2">
    <source>
        <dbReference type="EMBL" id="KKL74246.1"/>
    </source>
</evidence>
<dbReference type="AlphaFoldDB" id="A0A0F9F701"/>